<dbReference type="Proteomes" id="UP000664209">
    <property type="component" value="Unassembled WGS sequence"/>
</dbReference>
<dbReference type="CDD" id="cd11528">
    <property type="entry name" value="NTP-PPase_MazG_Nterm"/>
    <property type="match status" value="1"/>
</dbReference>
<evidence type="ECO:0000313" key="2">
    <source>
        <dbReference type="EMBL" id="MBO1751969.1"/>
    </source>
</evidence>
<gene>
    <name evidence="2" type="ORF">J4G33_09155</name>
</gene>
<dbReference type="GO" id="GO:0046047">
    <property type="term" value="P:TTP catabolic process"/>
    <property type="evidence" value="ECO:0007669"/>
    <property type="project" value="TreeGrafter"/>
</dbReference>
<name>A0A939LTR2_9CELL</name>
<dbReference type="EMBL" id="JAGEMK010000004">
    <property type="protein sequence ID" value="MBO1751969.1"/>
    <property type="molecule type" value="Genomic_DNA"/>
</dbReference>
<dbReference type="GO" id="GO:0046052">
    <property type="term" value="P:UTP catabolic process"/>
    <property type="evidence" value="ECO:0007669"/>
    <property type="project" value="TreeGrafter"/>
</dbReference>
<accession>A0A939LTR2</accession>
<dbReference type="Pfam" id="PF03819">
    <property type="entry name" value="MazG"/>
    <property type="match status" value="1"/>
</dbReference>
<dbReference type="GO" id="GO:0046076">
    <property type="term" value="P:dTTP catabolic process"/>
    <property type="evidence" value="ECO:0007669"/>
    <property type="project" value="TreeGrafter"/>
</dbReference>
<dbReference type="GO" id="GO:0006950">
    <property type="term" value="P:response to stress"/>
    <property type="evidence" value="ECO:0007669"/>
    <property type="project" value="UniProtKB-ARBA"/>
</dbReference>
<sequence>MDLLRSPGGCPWDAAQTHASLVPYAIEEVHEVVEAIESGDREDLREELGDLLLQVVFHARVAKEHPEEPFGIAEVAAGITAKLRRRHPHVFEVGEAREGGSGDAPAGSEDQHARWERIKKTEKNRASVLDGIPAGLPALARAQKVLSRASRAGLETGGPGREVPGGAVVADAGDQGEAELGARILALVAEAHERGLDAEGALRGAVRRLEGELRRAEQA</sequence>
<comment type="caution">
    <text evidence="2">The sequence shown here is derived from an EMBL/GenBank/DDBJ whole genome shotgun (WGS) entry which is preliminary data.</text>
</comment>
<proteinExistence type="predicted"/>
<organism evidence="2 3">
    <name type="scientific">Actinotalea soli</name>
    <dbReference type="NCBI Taxonomy" id="2819234"/>
    <lineage>
        <taxon>Bacteria</taxon>
        <taxon>Bacillati</taxon>
        <taxon>Actinomycetota</taxon>
        <taxon>Actinomycetes</taxon>
        <taxon>Micrococcales</taxon>
        <taxon>Cellulomonadaceae</taxon>
        <taxon>Actinotalea</taxon>
    </lineage>
</organism>
<dbReference type="SUPFAM" id="SSF101386">
    <property type="entry name" value="all-alpha NTP pyrophosphatases"/>
    <property type="match status" value="1"/>
</dbReference>
<dbReference type="InterPro" id="IPR011551">
    <property type="entry name" value="NTP_PyrPHydrolase_MazG"/>
</dbReference>
<dbReference type="PANTHER" id="PTHR30522">
    <property type="entry name" value="NUCLEOSIDE TRIPHOSPHATE PYROPHOSPHOHYDROLASE"/>
    <property type="match status" value="1"/>
</dbReference>
<dbReference type="Gene3D" id="1.10.287.1080">
    <property type="entry name" value="MazG-like"/>
    <property type="match status" value="2"/>
</dbReference>
<dbReference type="NCBIfam" id="TIGR00444">
    <property type="entry name" value="mazG"/>
    <property type="match status" value="1"/>
</dbReference>
<dbReference type="GO" id="GO:0006203">
    <property type="term" value="P:dGTP catabolic process"/>
    <property type="evidence" value="ECO:0007669"/>
    <property type="project" value="TreeGrafter"/>
</dbReference>
<keyword evidence="3" id="KW-1185">Reference proteome</keyword>
<protein>
    <submittedName>
        <fullName evidence="2">MazG family protein</fullName>
    </submittedName>
</protein>
<dbReference type="InterPro" id="IPR048015">
    <property type="entry name" value="NTP-PPase_MazG-like_N"/>
</dbReference>
<evidence type="ECO:0000313" key="3">
    <source>
        <dbReference type="Proteomes" id="UP000664209"/>
    </source>
</evidence>
<dbReference type="FunFam" id="1.10.287.1080:FF:000001">
    <property type="entry name" value="Nucleoside triphosphate pyrophosphohydrolase"/>
    <property type="match status" value="1"/>
</dbReference>
<dbReference type="GO" id="GO:0046081">
    <property type="term" value="P:dUTP catabolic process"/>
    <property type="evidence" value="ECO:0007669"/>
    <property type="project" value="TreeGrafter"/>
</dbReference>
<evidence type="ECO:0000259" key="1">
    <source>
        <dbReference type="Pfam" id="PF03819"/>
    </source>
</evidence>
<reference evidence="2" key="1">
    <citation type="submission" date="2021-03" db="EMBL/GenBank/DDBJ databases">
        <title>Actinotalea soli sp. nov., isolated from soil.</title>
        <authorList>
            <person name="Ping W."/>
            <person name="Zhang J."/>
        </authorList>
    </citation>
    <scope>NUCLEOTIDE SEQUENCE</scope>
    <source>
        <strain evidence="2">BY-33</strain>
    </source>
</reference>
<dbReference type="InterPro" id="IPR004518">
    <property type="entry name" value="MazG-like_dom"/>
</dbReference>
<dbReference type="PANTHER" id="PTHR30522:SF0">
    <property type="entry name" value="NUCLEOSIDE TRIPHOSPHATE PYROPHOSPHOHYDROLASE"/>
    <property type="match status" value="1"/>
</dbReference>
<dbReference type="GO" id="GO:0047429">
    <property type="term" value="F:nucleoside triphosphate diphosphatase activity"/>
    <property type="evidence" value="ECO:0007669"/>
    <property type="project" value="TreeGrafter"/>
</dbReference>
<feature type="domain" description="NTP pyrophosphohydrolase MazG-like" evidence="1">
    <location>
        <begin position="16"/>
        <end position="91"/>
    </location>
</feature>
<dbReference type="AlphaFoldDB" id="A0A939LTR2"/>
<dbReference type="GO" id="GO:0046061">
    <property type="term" value="P:dATP catabolic process"/>
    <property type="evidence" value="ECO:0007669"/>
    <property type="project" value="TreeGrafter"/>
</dbReference>